<dbReference type="PATRIC" id="fig|1280954.3.peg.2045"/>
<sequence length="283" mass="30327">MVNFNFWTKLSSFFIVLVATSLAAEAQEGCGLSDVARFQTAVLQPAEEATPAYLKRTAESFLADCPDRFEARDAHLIAARSAMDAGIAADAVTHYNQAIARGARLSPVQRLDQSVALLASGQEREALEARNLAISEWLEALTARGMTNFDIRKSRGGVILAVSFPQQDPDASVQALWLAVPDGPGLPAAAVLRPDPMRASLRALRTGRAPSALTILEQRTCQDARILRETAAPAAIESFDRAATEAMRSYLRQPAGLAKTAPGEPLPSCLMPELMLPVPAAAY</sequence>
<keyword evidence="1" id="KW-0732">Signal</keyword>
<dbReference type="EMBL" id="ARYM01000010">
    <property type="protein sequence ID" value="KCZ98557.1"/>
    <property type="molecule type" value="Genomic_DNA"/>
</dbReference>
<gene>
    <name evidence="2" type="ORF">HPO_10100</name>
</gene>
<proteinExistence type="predicted"/>
<feature type="signal peptide" evidence="1">
    <location>
        <begin position="1"/>
        <end position="26"/>
    </location>
</feature>
<keyword evidence="3" id="KW-1185">Reference proteome</keyword>
<protein>
    <recommendedName>
        <fullName evidence="4">Lipoprotein</fullName>
    </recommendedName>
</protein>
<organism evidence="2 3">
    <name type="scientific">Hyphomonas polymorpha PS728</name>
    <dbReference type="NCBI Taxonomy" id="1280954"/>
    <lineage>
        <taxon>Bacteria</taxon>
        <taxon>Pseudomonadati</taxon>
        <taxon>Pseudomonadota</taxon>
        <taxon>Alphaproteobacteria</taxon>
        <taxon>Hyphomonadales</taxon>
        <taxon>Hyphomonadaceae</taxon>
        <taxon>Hyphomonas</taxon>
    </lineage>
</organism>
<evidence type="ECO:0000313" key="2">
    <source>
        <dbReference type="EMBL" id="KCZ98557.1"/>
    </source>
</evidence>
<accession>A0A062VE01</accession>
<name>A0A062VE01_9PROT</name>
<comment type="caution">
    <text evidence="2">The sequence shown here is derived from an EMBL/GenBank/DDBJ whole genome shotgun (WGS) entry which is preliminary data.</text>
</comment>
<feature type="chain" id="PRO_5001615254" description="Lipoprotein" evidence="1">
    <location>
        <begin position="27"/>
        <end position="283"/>
    </location>
</feature>
<dbReference type="eggNOG" id="ENOG5031P3M">
    <property type="taxonomic scope" value="Bacteria"/>
</dbReference>
<evidence type="ECO:0000256" key="1">
    <source>
        <dbReference type="SAM" id="SignalP"/>
    </source>
</evidence>
<evidence type="ECO:0008006" key="4">
    <source>
        <dbReference type="Google" id="ProtNLM"/>
    </source>
</evidence>
<dbReference type="OrthoDB" id="7616673at2"/>
<dbReference type="Proteomes" id="UP000027100">
    <property type="component" value="Unassembled WGS sequence"/>
</dbReference>
<reference evidence="2 3" key="1">
    <citation type="journal article" date="2014" name="Antonie Van Leeuwenhoek">
        <title>Hyphomonas beringensis sp. nov. and Hyphomonas chukchiensis sp. nov., isolated from surface seawater of the Bering Sea and Chukchi Sea.</title>
        <authorList>
            <person name="Li C."/>
            <person name="Lai Q."/>
            <person name="Li G."/>
            <person name="Dong C."/>
            <person name="Wang J."/>
            <person name="Liao Y."/>
            <person name="Shao Z."/>
        </authorList>
    </citation>
    <scope>NUCLEOTIDE SEQUENCE [LARGE SCALE GENOMIC DNA]</scope>
    <source>
        <strain evidence="2 3">PS728</strain>
    </source>
</reference>
<dbReference type="AlphaFoldDB" id="A0A062VE01"/>
<dbReference type="RefSeq" id="WP_035597908.1">
    <property type="nucleotide sequence ID" value="NZ_ARYM01000010.1"/>
</dbReference>
<evidence type="ECO:0000313" key="3">
    <source>
        <dbReference type="Proteomes" id="UP000027100"/>
    </source>
</evidence>